<evidence type="ECO:0000313" key="2">
    <source>
        <dbReference type="EMBL" id="SHK29712.1"/>
    </source>
</evidence>
<accession>A0A1M6RBA2</accession>
<evidence type="ECO:0000256" key="1">
    <source>
        <dbReference type="SAM" id="Phobius"/>
    </source>
</evidence>
<feature type="transmembrane region" description="Helical" evidence="1">
    <location>
        <begin position="7"/>
        <end position="27"/>
    </location>
</feature>
<keyword evidence="1" id="KW-1133">Transmembrane helix</keyword>
<sequence>MSNIGRWKLLGVVLIAIATVALGFWAMSKPSNLGRPRLDVKKLSALPPDVNLPIYPEAENVEYYSMAGETVFGVSLESHQRHPTYAIMEYYDEELARSGWTPFCEEYYKYGDRKWERHTDLRKGSPKEVERFVAYWVNPDKTKRSVLILRYYGFNSREPGESAFSNKEPGL</sequence>
<keyword evidence="1" id="KW-0812">Transmembrane</keyword>
<dbReference type="EMBL" id="FQZU01000021">
    <property type="protein sequence ID" value="SHK29712.1"/>
    <property type="molecule type" value="Genomic_DNA"/>
</dbReference>
<dbReference type="RefSeq" id="WP_073477300.1">
    <property type="nucleotide sequence ID" value="NZ_FQZU01000021.1"/>
</dbReference>
<dbReference type="Proteomes" id="UP000183994">
    <property type="component" value="Unassembled WGS sequence"/>
</dbReference>
<organism evidence="2 3">
    <name type="scientific">Desulfatibacillum alkenivorans DSM 16219</name>
    <dbReference type="NCBI Taxonomy" id="1121393"/>
    <lineage>
        <taxon>Bacteria</taxon>
        <taxon>Pseudomonadati</taxon>
        <taxon>Thermodesulfobacteriota</taxon>
        <taxon>Desulfobacteria</taxon>
        <taxon>Desulfobacterales</taxon>
        <taxon>Desulfatibacillaceae</taxon>
        <taxon>Desulfatibacillum</taxon>
    </lineage>
</organism>
<proteinExistence type="predicted"/>
<dbReference type="STRING" id="1121393.SAMN02745216_03240"/>
<name>A0A1M6RBA2_9BACT</name>
<keyword evidence="1" id="KW-0472">Membrane</keyword>
<reference evidence="3" key="1">
    <citation type="submission" date="2016-11" db="EMBL/GenBank/DDBJ databases">
        <authorList>
            <person name="Varghese N."/>
            <person name="Submissions S."/>
        </authorList>
    </citation>
    <scope>NUCLEOTIDE SEQUENCE [LARGE SCALE GENOMIC DNA]</scope>
    <source>
        <strain evidence="3">DSM 16219</strain>
    </source>
</reference>
<keyword evidence="3" id="KW-1185">Reference proteome</keyword>
<dbReference type="AlphaFoldDB" id="A0A1M6RBA2"/>
<protein>
    <submittedName>
        <fullName evidence="2">Uncharacterized protein</fullName>
    </submittedName>
</protein>
<gene>
    <name evidence="2" type="ORF">SAMN02745216_03240</name>
</gene>
<evidence type="ECO:0000313" key="3">
    <source>
        <dbReference type="Proteomes" id="UP000183994"/>
    </source>
</evidence>